<evidence type="ECO:0000313" key="11">
    <source>
        <dbReference type="Proteomes" id="UP001652740"/>
    </source>
</evidence>
<dbReference type="Gene3D" id="2.70.98.30">
    <property type="entry name" value="Golgi alpha-mannosidase II, domain 4"/>
    <property type="match status" value="1"/>
</dbReference>
<keyword evidence="9" id="KW-0812">Transmembrane</keyword>
<evidence type="ECO:0000256" key="7">
    <source>
        <dbReference type="RuleBase" id="RU361199"/>
    </source>
</evidence>
<dbReference type="CDD" id="cd10809">
    <property type="entry name" value="GH38N_AMII_GMII_SfManIII_like"/>
    <property type="match status" value="1"/>
</dbReference>
<dbReference type="PANTHER" id="PTHR11607:SF3">
    <property type="entry name" value="LYSOSOMAL ALPHA-MANNOSIDASE"/>
    <property type="match status" value="1"/>
</dbReference>
<evidence type="ECO:0000256" key="5">
    <source>
        <dbReference type="ARBA" id="ARBA00023157"/>
    </source>
</evidence>
<dbReference type="Pfam" id="PF09261">
    <property type="entry name" value="Alpha-mann_mid"/>
    <property type="match status" value="1"/>
</dbReference>
<name>A0ABM3MYN1_GALME</name>
<dbReference type="SUPFAM" id="SSF88713">
    <property type="entry name" value="Glycoside hydrolase/deacetylase"/>
    <property type="match status" value="1"/>
</dbReference>
<dbReference type="SUPFAM" id="SSF74650">
    <property type="entry name" value="Galactose mutarotase-like"/>
    <property type="match status" value="1"/>
</dbReference>
<comment type="similarity">
    <text evidence="1 7">Belongs to the glycosyl hydrolase 38 family.</text>
</comment>
<evidence type="ECO:0000259" key="10">
    <source>
        <dbReference type="SMART" id="SM00872"/>
    </source>
</evidence>
<evidence type="ECO:0000313" key="12">
    <source>
        <dbReference type="RefSeq" id="XP_052756455.1"/>
    </source>
</evidence>
<dbReference type="Pfam" id="PF01074">
    <property type="entry name" value="Glyco_hydro_38N"/>
    <property type="match status" value="1"/>
</dbReference>
<proteinExistence type="inferred from homology"/>
<feature type="domain" description="Glycoside hydrolase family 38 central" evidence="10">
    <location>
        <begin position="502"/>
        <end position="585"/>
    </location>
</feature>
<keyword evidence="5" id="KW-1015">Disulfide bond</keyword>
<dbReference type="InterPro" id="IPR028995">
    <property type="entry name" value="Glyco_hydro_57/38_cen_sf"/>
</dbReference>
<dbReference type="InterPro" id="IPR015341">
    <property type="entry name" value="Glyco_hydro_38_cen"/>
</dbReference>
<evidence type="ECO:0000256" key="4">
    <source>
        <dbReference type="ARBA" id="ARBA00022833"/>
    </source>
</evidence>
<dbReference type="EC" id="3.2.1.-" evidence="7"/>
<dbReference type="SMART" id="SM00872">
    <property type="entry name" value="Alpha-mann_mid"/>
    <property type="match status" value="1"/>
</dbReference>
<dbReference type="InterPro" id="IPR011013">
    <property type="entry name" value="Gal_mutarotase_sf_dom"/>
</dbReference>
<dbReference type="InterPro" id="IPR027291">
    <property type="entry name" value="Glyco_hydro_38_N_sf"/>
</dbReference>
<keyword evidence="9" id="KW-0472">Membrane</keyword>
<dbReference type="InterPro" id="IPR000602">
    <property type="entry name" value="Glyco_hydro_38_N"/>
</dbReference>
<evidence type="ECO:0000256" key="8">
    <source>
        <dbReference type="SAM" id="MobiDB-lite"/>
    </source>
</evidence>
<dbReference type="InterPro" id="IPR011330">
    <property type="entry name" value="Glyco_hydro/deAcase_b/a-brl"/>
</dbReference>
<dbReference type="Proteomes" id="UP001652740">
    <property type="component" value="Unplaced"/>
</dbReference>
<feature type="region of interest" description="Disordered" evidence="8">
    <location>
        <begin position="79"/>
        <end position="98"/>
    </location>
</feature>
<dbReference type="InterPro" id="IPR037094">
    <property type="entry name" value="Glyco_hydro_38_cen_sf"/>
</dbReference>
<accession>A0ABM3MYN1</accession>
<dbReference type="GeneID" id="113519805"/>
<keyword evidence="2 7" id="KW-0479">Metal-binding</keyword>
<keyword evidence="11" id="KW-1185">Reference proteome</keyword>
<evidence type="ECO:0000256" key="9">
    <source>
        <dbReference type="SAM" id="Phobius"/>
    </source>
</evidence>
<keyword evidence="3 7" id="KW-0378">Hydrolase</keyword>
<protein>
    <recommendedName>
        <fullName evidence="7">Alpha-mannosidase</fullName>
        <ecNumber evidence="7">3.2.1.-</ecNumber>
    </recommendedName>
</protein>
<comment type="cofactor">
    <cofactor evidence="7">
        <name>Zn(2+)</name>
        <dbReference type="ChEBI" id="CHEBI:29105"/>
    </cofactor>
    <text evidence="7">Binds 1 zinc ion per subunit.</text>
</comment>
<sequence>MRIRRLSAFFWATCIIAFIFILYVVTDLSLKLPSIKPAVQEFDESKWSVFESKLRHIENELTQHDVVVGEIKQVVDQIAEHSQGHHPPQRRPKDEKKSNKLREFKALDDSHIGLHVKFNESSCPIQSVPKAEVQMLSMYERMLFDDKDGGVWKQGWNIEYKEDQWNHKNKLKVFIVPHSHNDPGWIKTFENYYKSQTKAIFHNMVEKLSEGIGRKFIWAEISFLSLWWNSDASDNDKVIFKNLLKSGKLEIVTGGWVMNDESSSHWLSIIQQLTTGHQWLFDNLGYIPKNAWSIDPFGYSSSQPYLLKLAGLENSVIQRVHYRVKKELALNRQLEFKWRQLWDGVGKTEMFTHLMPFYSYDVPHSCGPDPKICCQFDFKRLPGNGVTCPWGIAPRKIIQKNVEERAHLILDQWRKKAQLYRSNVVMFPLGDDFRYDRANEWDNQYGNYEMLIDYINNNDAWNAEVQFGTLEDYFKALHAETKLSDFPVLSGDFFTYADRSQHYWSGYYTSRPFYKNMDRILLAYVRAAEIITAQATSTHSVTYIMSLQLRDRVEQARRMLALFQHHDGITGTSRDEVREDYAKKMLTAIKYSQSAIQQAAYYLLKQPPLIEQTQEDIYFDVDDIWRRHDEIPGRITIALDIVLPSKRLVLYNSLSFKRHEVLTVLVSSPHVEVFDPEGNPIMAQVAPVVAGEKRLGFAANKFLLSFPVTVDALSLTMYTVSLRDNMSINKYTSYTRVRVYNADYWNIELPKMFPVEQPPARLTEDVTVQAGNGTRVVANMNGLLKAIVSSNGGTTPVHMDYVQYDTQKGHDNNSGAYLFIPLGPAQPFKSDAFPEIVITEGIYKSTLYSSLNGPRAAEIVLAISVYDNPSLPQAEVEISNTLLIDPVVDDIELAMRFSTEIKNGDVFYTDLNGMQMTKRRYFEKLPLQANFYPLPAAAYIEDESTRFTLLTSTPLGMAALQPGQIEVMQDRRLSRDDNRGMNQGVLDNVRTRHTFRAIVEHAAAPCPTRPAGAVGGQLSTGAHVSQQLHLHPLVVMQYAAREDAARPAYSRSASAPVDVVLASYRPYVSTKSKNGNAMHGLGMTFQRVYLDNCYGNKDISKWYPVGDGQVQLPELVEVRAEEVFESTLTFVHVGKAVPDGALTLCPMEIRSVFINQTMKHG</sequence>
<evidence type="ECO:0000256" key="3">
    <source>
        <dbReference type="ARBA" id="ARBA00022801"/>
    </source>
</evidence>
<dbReference type="Pfam" id="PF07748">
    <property type="entry name" value="Glyco_hydro_38C"/>
    <property type="match status" value="1"/>
</dbReference>
<dbReference type="InterPro" id="IPR011682">
    <property type="entry name" value="Glyco_hydro_38_C"/>
</dbReference>
<dbReference type="InterPro" id="IPR050843">
    <property type="entry name" value="Glycosyl_Hydrlase_38"/>
</dbReference>
<keyword evidence="9" id="KW-1133">Transmembrane helix</keyword>
<reference evidence="12" key="1">
    <citation type="submission" date="2025-08" db="UniProtKB">
        <authorList>
            <consortium name="RefSeq"/>
        </authorList>
    </citation>
    <scope>IDENTIFICATION</scope>
    <source>
        <tissue evidence="12">Whole larvae</tissue>
    </source>
</reference>
<dbReference type="RefSeq" id="XP_052756455.1">
    <property type="nucleotide sequence ID" value="XM_052900495.1"/>
</dbReference>
<evidence type="ECO:0000256" key="1">
    <source>
        <dbReference type="ARBA" id="ARBA00009792"/>
    </source>
</evidence>
<feature type="transmembrane region" description="Helical" evidence="9">
    <location>
        <begin position="7"/>
        <end position="25"/>
    </location>
</feature>
<gene>
    <name evidence="12" type="primary">LOC113519805</name>
</gene>
<dbReference type="PANTHER" id="PTHR11607">
    <property type="entry name" value="ALPHA-MANNOSIDASE"/>
    <property type="match status" value="1"/>
</dbReference>
<dbReference type="Gene3D" id="1.20.1270.50">
    <property type="entry name" value="Glycoside hydrolase family 38, central domain"/>
    <property type="match status" value="1"/>
</dbReference>
<organism evidence="11 12">
    <name type="scientific">Galleria mellonella</name>
    <name type="common">Greater wax moth</name>
    <dbReference type="NCBI Taxonomy" id="7137"/>
    <lineage>
        <taxon>Eukaryota</taxon>
        <taxon>Metazoa</taxon>
        <taxon>Ecdysozoa</taxon>
        <taxon>Arthropoda</taxon>
        <taxon>Hexapoda</taxon>
        <taxon>Insecta</taxon>
        <taxon>Pterygota</taxon>
        <taxon>Neoptera</taxon>
        <taxon>Endopterygota</taxon>
        <taxon>Lepidoptera</taxon>
        <taxon>Glossata</taxon>
        <taxon>Ditrysia</taxon>
        <taxon>Pyraloidea</taxon>
        <taxon>Pyralidae</taxon>
        <taxon>Galleriinae</taxon>
        <taxon>Galleria</taxon>
    </lineage>
</organism>
<dbReference type="Gene3D" id="3.20.110.10">
    <property type="entry name" value="Glycoside hydrolase 38, N terminal domain"/>
    <property type="match status" value="1"/>
</dbReference>
<keyword evidence="6 7" id="KW-0326">Glycosidase</keyword>
<dbReference type="InterPro" id="IPR013780">
    <property type="entry name" value="Glyco_hydro_b"/>
</dbReference>
<keyword evidence="4 7" id="KW-0862">Zinc</keyword>
<evidence type="ECO:0000256" key="6">
    <source>
        <dbReference type="ARBA" id="ARBA00023295"/>
    </source>
</evidence>
<dbReference type="SUPFAM" id="SSF88688">
    <property type="entry name" value="Families 57/38 glycoside transferase middle domain"/>
    <property type="match status" value="1"/>
</dbReference>
<evidence type="ECO:0000256" key="2">
    <source>
        <dbReference type="ARBA" id="ARBA00022723"/>
    </source>
</evidence>
<dbReference type="Gene3D" id="2.60.40.1180">
    <property type="entry name" value="Golgi alpha-mannosidase II"/>
    <property type="match status" value="1"/>
</dbReference>